<evidence type="ECO:0000256" key="9">
    <source>
        <dbReference type="SAM" id="Phobius"/>
    </source>
</evidence>
<sequence length="145" mass="14662">MMAIDWAAFTPLSALAGGTLIGLGTALLLLGNGRIAGISGILGALLRPATGEIAWRVAFVSGLIAAPLLWPLLAPRPVVHVEAGAPALLIAGLLVGLGTRYASGCTSGHGVCGLARLSKRSLVATLVFMASGVLTVGITRYFLFA</sequence>
<comment type="subcellular location">
    <subcellularLocation>
        <location evidence="1">Cell inner membrane</location>
        <topology evidence="1">Multi-pass membrane protein</topology>
    </subcellularLocation>
</comment>
<dbReference type="GO" id="GO:0005886">
    <property type="term" value="C:plasma membrane"/>
    <property type="evidence" value="ECO:0007669"/>
    <property type="project" value="UniProtKB-SubCell"/>
</dbReference>
<gene>
    <name evidence="10" type="ORF">GHK24_03530</name>
</gene>
<reference evidence="10 11" key="1">
    <citation type="submission" date="2019-10" db="EMBL/GenBank/DDBJ databases">
        <title>Whole-genome sequence of the purple nonsulfur photosynthetic bacterium Rhodocyclus tenuis.</title>
        <authorList>
            <person name="Kyndt J.A."/>
            <person name="Meyer T.E."/>
        </authorList>
    </citation>
    <scope>NUCLEOTIDE SEQUENCE [LARGE SCALE GENOMIC DNA]</scope>
    <source>
        <strain evidence="10 11">DSM 110</strain>
    </source>
</reference>
<comment type="caution">
    <text evidence="10">The sequence shown here is derived from an EMBL/GenBank/DDBJ whole genome shotgun (WGS) entry which is preliminary data.</text>
</comment>
<dbReference type="PANTHER" id="PTHR30574:SF1">
    <property type="entry name" value="SULPHUR TRANSPORT DOMAIN-CONTAINING PROTEIN"/>
    <property type="match status" value="1"/>
</dbReference>
<keyword evidence="5 9" id="KW-0812">Transmembrane</keyword>
<evidence type="ECO:0000256" key="3">
    <source>
        <dbReference type="ARBA" id="ARBA00022475"/>
    </source>
</evidence>
<dbReference type="AlphaFoldDB" id="A0A6L5JVL4"/>
<keyword evidence="4" id="KW-0997">Cell inner membrane</keyword>
<dbReference type="Proteomes" id="UP000480275">
    <property type="component" value="Unassembled WGS sequence"/>
</dbReference>
<evidence type="ECO:0000256" key="8">
    <source>
        <dbReference type="ARBA" id="ARBA00035655"/>
    </source>
</evidence>
<evidence type="ECO:0000256" key="1">
    <source>
        <dbReference type="ARBA" id="ARBA00004429"/>
    </source>
</evidence>
<accession>A0A6L5JVL4</accession>
<organism evidence="10 11">
    <name type="scientific">Rhodocyclus tenuis</name>
    <name type="common">Rhodospirillum tenue</name>
    <dbReference type="NCBI Taxonomy" id="1066"/>
    <lineage>
        <taxon>Bacteria</taxon>
        <taxon>Pseudomonadati</taxon>
        <taxon>Pseudomonadota</taxon>
        <taxon>Betaproteobacteria</taxon>
        <taxon>Rhodocyclales</taxon>
        <taxon>Rhodocyclaceae</taxon>
        <taxon>Rhodocyclus</taxon>
    </lineage>
</organism>
<dbReference type="PANTHER" id="PTHR30574">
    <property type="entry name" value="INNER MEMBRANE PROTEIN YEDE"/>
    <property type="match status" value="1"/>
</dbReference>
<feature type="transmembrane region" description="Helical" evidence="9">
    <location>
        <begin position="12"/>
        <end position="32"/>
    </location>
</feature>
<dbReference type="EMBL" id="WIXJ01000002">
    <property type="protein sequence ID" value="MQY50852.1"/>
    <property type="molecule type" value="Genomic_DNA"/>
</dbReference>
<dbReference type="InterPro" id="IPR007272">
    <property type="entry name" value="Sulf_transp_TsuA/YedE"/>
</dbReference>
<feature type="transmembrane region" description="Helical" evidence="9">
    <location>
        <begin position="85"/>
        <end position="102"/>
    </location>
</feature>
<protein>
    <submittedName>
        <fullName evidence="10">YeeE/YedE family protein</fullName>
    </submittedName>
</protein>
<feature type="transmembrane region" description="Helical" evidence="9">
    <location>
        <begin position="122"/>
        <end position="143"/>
    </location>
</feature>
<evidence type="ECO:0000313" key="10">
    <source>
        <dbReference type="EMBL" id="MQY50852.1"/>
    </source>
</evidence>
<keyword evidence="3" id="KW-1003">Cell membrane</keyword>
<dbReference type="OrthoDB" id="9814020at2"/>
<evidence type="ECO:0000256" key="4">
    <source>
        <dbReference type="ARBA" id="ARBA00022519"/>
    </source>
</evidence>
<evidence type="ECO:0000256" key="2">
    <source>
        <dbReference type="ARBA" id="ARBA00022448"/>
    </source>
</evidence>
<name>A0A6L5JVL4_RHOTE</name>
<evidence type="ECO:0000256" key="5">
    <source>
        <dbReference type="ARBA" id="ARBA00022692"/>
    </source>
</evidence>
<comment type="similarity">
    <text evidence="8">Belongs to the TsuA/YedE (TC 9.B.102) family.</text>
</comment>
<proteinExistence type="inferred from homology"/>
<evidence type="ECO:0000256" key="6">
    <source>
        <dbReference type="ARBA" id="ARBA00022989"/>
    </source>
</evidence>
<dbReference type="Pfam" id="PF04143">
    <property type="entry name" value="Sulf_transp"/>
    <property type="match status" value="1"/>
</dbReference>
<evidence type="ECO:0000256" key="7">
    <source>
        <dbReference type="ARBA" id="ARBA00023136"/>
    </source>
</evidence>
<evidence type="ECO:0000313" key="11">
    <source>
        <dbReference type="Proteomes" id="UP000480275"/>
    </source>
</evidence>
<feature type="transmembrane region" description="Helical" evidence="9">
    <location>
        <begin position="53"/>
        <end position="73"/>
    </location>
</feature>
<keyword evidence="6 9" id="KW-1133">Transmembrane helix</keyword>
<keyword evidence="2" id="KW-0813">Transport</keyword>
<keyword evidence="7 9" id="KW-0472">Membrane</keyword>